<name>A0A8D9AEG6_9HEMI</name>
<dbReference type="GO" id="GO:0042302">
    <property type="term" value="F:structural constituent of cuticle"/>
    <property type="evidence" value="ECO:0007669"/>
    <property type="project" value="UniProtKB-UniRule"/>
</dbReference>
<feature type="compositionally biased region" description="Low complexity" evidence="3">
    <location>
        <begin position="260"/>
        <end position="278"/>
    </location>
</feature>
<dbReference type="EMBL" id="HBUF01565379">
    <property type="protein sequence ID" value="CAG6764300.1"/>
    <property type="molecule type" value="Transcribed_RNA"/>
</dbReference>
<feature type="region of interest" description="Disordered" evidence="3">
    <location>
        <begin position="27"/>
        <end position="139"/>
    </location>
</feature>
<evidence type="ECO:0000313" key="5">
    <source>
        <dbReference type="EMBL" id="CAG6764300.1"/>
    </source>
</evidence>
<feature type="compositionally biased region" description="Pro residues" evidence="3">
    <location>
        <begin position="92"/>
        <end position="113"/>
    </location>
</feature>
<accession>A0A8D9AEG6</accession>
<dbReference type="GO" id="GO:0005615">
    <property type="term" value="C:extracellular space"/>
    <property type="evidence" value="ECO:0007669"/>
    <property type="project" value="TreeGrafter"/>
</dbReference>
<evidence type="ECO:0000256" key="3">
    <source>
        <dbReference type="SAM" id="MobiDB-lite"/>
    </source>
</evidence>
<dbReference type="AlphaFoldDB" id="A0A8D9AEG6"/>
<feature type="signal peptide" evidence="4">
    <location>
        <begin position="1"/>
        <end position="20"/>
    </location>
</feature>
<dbReference type="PROSITE" id="PS00233">
    <property type="entry name" value="CHIT_BIND_RR_1"/>
    <property type="match status" value="1"/>
</dbReference>
<feature type="compositionally biased region" description="Low complexity" evidence="3">
    <location>
        <begin position="79"/>
        <end position="91"/>
    </location>
</feature>
<dbReference type="PANTHER" id="PTHR12236:SF79">
    <property type="entry name" value="CUTICULAR PROTEIN 50CB-RELATED"/>
    <property type="match status" value="1"/>
</dbReference>
<organism evidence="5">
    <name type="scientific">Cacopsylla melanoneura</name>
    <dbReference type="NCBI Taxonomy" id="428564"/>
    <lineage>
        <taxon>Eukaryota</taxon>
        <taxon>Metazoa</taxon>
        <taxon>Ecdysozoa</taxon>
        <taxon>Arthropoda</taxon>
        <taxon>Hexapoda</taxon>
        <taxon>Insecta</taxon>
        <taxon>Pterygota</taxon>
        <taxon>Neoptera</taxon>
        <taxon>Paraneoptera</taxon>
        <taxon>Hemiptera</taxon>
        <taxon>Sternorrhyncha</taxon>
        <taxon>Psylloidea</taxon>
        <taxon>Psyllidae</taxon>
        <taxon>Psyllinae</taxon>
        <taxon>Cacopsylla</taxon>
    </lineage>
</organism>
<dbReference type="EMBL" id="HBUF01220304">
    <property type="protein sequence ID" value="CAG6669159.1"/>
    <property type="molecule type" value="Transcribed_RNA"/>
</dbReference>
<sequence>MNSFAFHCVALICLGSISLAEPPTNEYLPPSKGYDYPKPAKPFPTTSYTPSAPAYTPSPSYAPPSYSPAPSYPSPSRPSPTYGAPTPSYSRPTPPPYRPSAPSPTYGPAPPAPVYGQPTLENAGSGNYPTYNEEGHLPGHVHVPSAPYEVNYAVKDDYYGTDYSHNAVSNGDQVTGEYRVQLPDGRLQIVKYVADWKTGFHADVSYQGEAQYPAAQPGPKYGAPTNNVGYASAPAYSPAGSAPGYSPAASAPAYSPAPAYTPAPSSYAPSSYSPAPTGTGSGGYKY</sequence>
<dbReference type="Pfam" id="PF00379">
    <property type="entry name" value="Chitin_bind_4"/>
    <property type="match status" value="1"/>
</dbReference>
<reference evidence="5" key="1">
    <citation type="submission" date="2021-05" db="EMBL/GenBank/DDBJ databases">
        <authorList>
            <person name="Alioto T."/>
            <person name="Alioto T."/>
            <person name="Gomez Garrido J."/>
        </authorList>
    </citation>
    <scope>NUCLEOTIDE SEQUENCE</scope>
</reference>
<dbReference type="GO" id="GO:0031012">
    <property type="term" value="C:extracellular matrix"/>
    <property type="evidence" value="ECO:0007669"/>
    <property type="project" value="TreeGrafter"/>
</dbReference>
<evidence type="ECO:0000256" key="4">
    <source>
        <dbReference type="SAM" id="SignalP"/>
    </source>
</evidence>
<dbReference type="PROSITE" id="PS51155">
    <property type="entry name" value="CHIT_BIND_RR_2"/>
    <property type="match status" value="1"/>
</dbReference>
<feature type="compositionally biased region" description="Low complexity" evidence="3">
    <location>
        <begin position="44"/>
        <end position="59"/>
    </location>
</feature>
<feature type="compositionally biased region" description="Pro residues" evidence="3">
    <location>
        <begin position="60"/>
        <end position="78"/>
    </location>
</feature>
<feature type="compositionally biased region" description="Polar residues" evidence="3">
    <location>
        <begin position="120"/>
        <end position="130"/>
    </location>
</feature>
<dbReference type="InterPro" id="IPR031311">
    <property type="entry name" value="CHIT_BIND_RR_consensus"/>
</dbReference>
<feature type="chain" id="PRO_5036428980" evidence="4">
    <location>
        <begin position="21"/>
        <end position="286"/>
    </location>
</feature>
<evidence type="ECO:0000256" key="2">
    <source>
        <dbReference type="PROSITE-ProRule" id="PRU00497"/>
    </source>
</evidence>
<protein>
    <submittedName>
        <fullName evidence="5">Pro-resilin</fullName>
    </submittedName>
</protein>
<dbReference type="PANTHER" id="PTHR12236">
    <property type="entry name" value="STRUCTURAL CONTITUENT OF CUTICLE"/>
    <property type="match status" value="1"/>
</dbReference>
<proteinExistence type="predicted"/>
<dbReference type="InterPro" id="IPR051217">
    <property type="entry name" value="Insect_Cuticle_Struc_Prot"/>
</dbReference>
<dbReference type="InterPro" id="IPR000618">
    <property type="entry name" value="Insect_cuticle"/>
</dbReference>
<keyword evidence="1 2" id="KW-0193">Cuticle</keyword>
<feature type="region of interest" description="Disordered" evidence="3">
    <location>
        <begin position="260"/>
        <end position="286"/>
    </location>
</feature>
<dbReference type="EMBL" id="HBUF01064454">
    <property type="protein sequence ID" value="CAG6627145.1"/>
    <property type="molecule type" value="Transcribed_RNA"/>
</dbReference>
<dbReference type="PRINTS" id="PR01217">
    <property type="entry name" value="PRICHEXTENSN"/>
</dbReference>
<keyword evidence="4" id="KW-0732">Signal</keyword>
<evidence type="ECO:0000256" key="1">
    <source>
        <dbReference type="ARBA" id="ARBA00022460"/>
    </source>
</evidence>